<dbReference type="KEGG" id="pflu:BWO91_16625"/>
<sequence>MLIVGWKWPWGRKRIVDAPVDAGSDPYLQYLEWVRLGKPSLASPDDPPLQFDPRFAPRLASDAVNSSRADGV</sequence>
<evidence type="ECO:0000313" key="1">
    <source>
        <dbReference type="EMBL" id="ROR82991.1"/>
    </source>
</evidence>
<name>A0A1S7BCK4_9MICO</name>
<protein>
    <submittedName>
        <fullName evidence="1">Uncharacterized protein</fullName>
    </submittedName>
</protein>
<accession>A0A1S7BCK4</accession>
<proteinExistence type="predicted"/>
<dbReference type="Proteomes" id="UP000266915">
    <property type="component" value="Unassembled WGS sequence"/>
</dbReference>
<comment type="caution">
    <text evidence="1">The sequence shown here is derived from an EMBL/GenBank/DDBJ whole genome shotgun (WGS) entry which is preliminary data.</text>
</comment>
<keyword evidence="2" id="KW-1185">Reference proteome</keyword>
<organism evidence="1 2">
    <name type="scientific">Plantibacter flavus</name>
    <dbReference type="NCBI Taxonomy" id="150123"/>
    <lineage>
        <taxon>Bacteria</taxon>
        <taxon>Bacillati</taxon>
        <taxon>Actinomycetota</taxon>
        <taxon>Actinomycetes</taxon>
        <taxon>Micrococcales</taxon>
        <taxon>Microbacteriaceae</taxon>
        <taxon>Plantibacter</taxon>
    </lineage>
</organism>
<gene>
    <name evidence="1" type="ORF">EDD42_3093</name>
</gene>
<dbReference type="RefSeq" id="WP_064295678.1">
    <property type="nucleotide sequence ID" value="NZ_JARAHF010000002.1"/>
</dbReference>
<evidence type="ECO:0000313" key="2">
    <source>
        <dbReference type="Proteomes" id="UP000266915"/>
    </source>
</evidence>
<dbReference type="EMBL" id="RKHL01000001">
    <property type="protein sequence ID" value="ROR82991.1"/>
    <property type="molecule type" value="Genomic_DNA"/>
</dbReference>
<reference evidence="1 2" key="1">
    <citation type="submission" date="2018-11" db="EMBL/GenBank/DDBJ databases">
        <title>Sequencing the genomes of 1000 actinobacteria strains.</title>
        <authorList>
            <person name="Klenk H.-P."/>
        </authorList>
    </citation>
    <scope>NUCLEOTIDE SEQUENCE [LARGE SCALE GENOMIC DNA]</scope>
    <source>
        <strain evidence="1 2">DSM 14012</strain>
    </source>
</reference>
<dbReference type="AlphaFoldDB" id="A0A1S7BCK4"/>